<reference evidence="1 2" key="1">
    <citation type="journal article" date="2015" name="Plant Cell">
        <title>Oil accumulation by the oleaginous diatom Fistulifera solaris as revealed by the genome and transcriptome.</title>
        <authorList>
            <person name="Tanaka T."/>
            <person name="Maeda Y."/>
            <person name="Veluchamy A."/>
            <person name="Tanaka M."/>
            <person name="Abida H."/>
            <person name="Marechal E."/>
            <person name="Bowler C."/>
            <person name="Muto M."/>
            <person name="Sunaga Y."/>
            <person name="Tanaka M."/>
            <person name="Yoshino T."/>
            <person name="Taniguchi T."/>
            <person name="Fukuda Y."/>
            <person name="Nemoto M."/>
            <person name="Matsumoto M."/>
            <person name="Wong P.S."/>
            <person name="Aburatani S."/>
            <person name="Fujibuchi W."/>
        </authorList>
    </citation>
    <scope>NUCLEOTIDE SEQUENCE [LARGE SCALE GENOMIC DNA]</scope>
    <source>
        <strain evidence="1 2">JPCC DA0580</strain>
    </source>
</reference>
<protein>
    <submittedName>
        <fullName evidence="1">Uncharacterized protein</fullName>
    </submittedName>
</protein>
<organism evidence="1 2">
    <name type="scientific">Fistulifera solaris</name>
    <name type="common">Oleaginous diatom</name>
    <dbReference type="NCBI Taxonomy" id="1519565"/>
    <lineage>
        <taxon>Eukaryota</taxon>
        <taxon>Sar</taxon>
        <taxon>Stramenopiles</taxon>
        <taxon>Ochrophyta</taxon>
        <taxon>Bacillariophyta</taxon>
        <taxon>Bacillariophyceae</taxon>
        <taxon>Bacillariophycidae</taxon>
        <taxon>Naviculales</taxon>
        <taxon>Naviculaceae</taxon>
        <taxon>Fistulifera</taxon>
    </lineage>
</organism>
<sequence length="72" mass="8079">MSGKASSGNATSGQSCSHNCDEYPKLVTGYQYHMCARGKGAERYVYLGKDDYNQPEFVDYGPKCCRDQPREE</sequence>
<dbReference type="AlphaFoldDB" id="A0A1Z5K2V3"/>
<accession>A0A1Z5K2V3</accession>
<comment type="caution">
    <text evidence="1">The sequence shown here is derived from an EMBL/GenBank/DDBJ whole genome shotgun (WGS) entry which is preliminary data.</text>
</comment>
<gene>
    <name evidence="1" type="ORF">FisN_24Hu258</name>
</gene>
<dbReference type="InParanoid" id="A0A1Z5K2V3"/>
<dbReference type="EMBL" id="BDSP01000149">
    <property type="protein sequence ID" value="GAX20492.1"/>
    <property type="molecule type" value="Genomic_DNA"/>
</dbReference>
<name>A0A1Z5K2V3_FISSO</name>
<keyword evidence="2" id="KW-1185">Reference proteome</keyword>
<dbReference type="Proteomes" id="UP000198406">
    <property type="component" value="Unassembled WGS sequence"/>
</dbReference>
<evidence type="ECO:0000313" key="1">
    <source>
        <dbReference type="EMBL" id="GAX20492.1"/>
    </source>
</evidence>
<dbReference type="PROSITE" id="PS51257">
    <property type="entry name" value="PROKAR_LIPOPROTEIN"/>
    <property type="match status" value="1"/>
</dbReference>
<evidence type="ECO:0000313" key="2">
    <source>
        <dbReference type="Proteomes" id="UP000198406"/>
    </source>
</evidence>
<proteinExistence type="predicted"/>